<comment type="caution">
    <text evidence="6">Lacks conserved residue(s) required for the propagation of feature annotation.</text>
</comment>
<protein>
    <recommendedName>
        <fullName evidence="6">Ribosomal RNA small subunit methyltransferase G</fullName>
        <ecNumber evidence="6">2.1.1.170</ecNumber>
    </recommendedName>
    <alternativeName>
        <fullName evidence="6">16S rRNA 7-methylguanosine methyltransferase</fullName>
        <shortName evidence="6">16S rRNA m7G methyltransferase</shortName>
    </alternativeName>
</protein>
<dbReference type="InterPro" id="IPR029063">
    <property type="entry name" value="SAM-dependent_MTases_sf"/>
</dbReference>
<dbReference type="SUPFAM" id="SSF53335">
    <property type="entry name" value="S-adenosyl-L-methionine-dependent methyltransferases"/>
    <property type="match status" value="1"/>
</dbReference>
<evidence type="ECO:0000313" key="7">
    <source>
        <dbReference type="EMBL" id="SFC31908.1"/>
    </source>
</evidence>
<evidence type="ECO:0000256" key="1">
    <source>
        <dbReference type="ARBA" id="ARBA00022490"/>
    </source>
</evidence>
<feature type="binding site" evidence="6">
    <location>
        <position position="79"/>
    </location>
    <ligand>
        <name>S-adenosyl-L-methionine</name>
        <dbReference type="ChEBI" id="CHEBI:59789"/>
    </ligand>
</feature>
<dbReference type="RefSeq" id="WP_177203536.1">
    <property type="nucleotide sequence ID" value="NZ_FOLH01000004.1"/>
</dbReference>
<sequence>MMVNQKLVNLLEQGLKQLERDVSERQERQLLDYLLLLDKWNQAYNLTAIRDPAEMVSRHLLDSLSLLPYVSQGELLDIGSGAGLPGIPLAILRPDLDVHSLDSNGKKTRFQFQVKTALGLSNFSVHQARVENFQPTTRSQQLVSRAFASLRDFLSWTQHLATQDARWLAMKGQYPSEELEDLPAGFELTASHKLEVPGQEGQRHLLILQRQL</sequence>
<dbReference type="Proteomes" id="UP000199058">
    <property type="component" value="Unassembled WGS sequence"/>
</dbReference>
<dbReference type="Gene3D" id="3.40.50.150">
    <property type="entry name" value="Vaccinia Virus protein VP39"/>
    <property type="match status" value="1"/>
</dbReference>
<keyword evidence="2 6" id="KW-0698">rRNA processing</keyword>
<feature type="binding site" evidence="6">
    <location>
        <position position="145"/>
    </location>
    <ligand>
        <name>S-adenosyl-L-methionine</name>
        <dbReference type="ChEBI" id="CHEBI:59789"/>
    </ligand>
</feature>
<proteinExistence type="inferred from homology"/>
<organism evidence="7 8">
    <name type="scientific">Marinospirillum celere</name>
    <dbReference type="NCBI Taxonomy" id="1122252"/>
    <lineage>
        <taxon>Bacteria</taxon>
        <taxon>Pseudomonadati</taxon>
        <taxon>Pseudomonadota</taxon>
        <taxon>Gammaproteobacteria</taxon>
        <taxon>Oceanospirillales</taxon>
        <taxon>Oceanospirillaceae</taxon>
        <taxon>Marinospirillum</taxon>
    </lineage>
</organism>
<dbReference type="GO" id="GO:0005829">
    <property type="term" value="C:cytosol"/>
    <property type="evidence" value="ECO:0007669"/>
    <property type="project" value="TreeGrafter"/>
</dbReference>
<evidence type="ECO:0000256" key="6">
    <source>
        <dbReference type="HAMAP-Rule" id="MF_00074"/>
    </source>
</evidence>
<keyword evidence="1 6" id="KW-0963">Cytoplasm</keyword>
<dbReference type="HAMAP" id="MF_00074">
    <property type="entry name" value="16SrRNA_methyltr_G"/>
    <property type="match status" value="1"/>
</dbReference>
<comment type="subcellular location">
    <subcellularLocation>
        <location evidence="6">Cytoplasm</location>
    </subcellularLocation>
</comment>
<name>A0A1I1ICH1_9GAMM</name>
<evidence type="ECO:0000256" key="5">
    <source>
        <dbReference type="ARBA" id="ARBA00022691"/>
    </source>
</evidence>
<dbReference type="STRING" id="1122252.SAMN05660443_2237"/>
<dbReference type="Pfam" id="PF02527">
    <property type="entry name" value="GidB"/>
    <property type="match status" value="1"/>
</dbReference>
<keyword evidence="8" id="KW-1185">Reference proteome</keyword>
<dbReference type="PANTHER" id="PTHR31760:SF0">
    <property type="entry name" value="S-ADENOSYL-L-METHIONINE-DEPENDENT METHYLTRANSFERASES SUPERFAMILY PROTEIN"/>
    <property type="match status" value="1"/>
</dbReference>
<dbReference type="InterPro" id="IPR003682">
    <property type="entry name" value="rRNA_ssu_MeTfrase_G"/>
</dbReference>
<evidence type="ECO:0000256" key="2">
    <source>
        <dbReference type="ARBA" id="ARBA00022552"/>
    </source>
</evidence>
<comment type="function">
    <text evidence="6">Specifically methylates the N7 position of guanine in position 527 of 16S rRNA.</text>
</comment>
<dbReference type="GO" id="GO:0070043">
    <property type="term" value="F:rRNA (guanine-N7-)-methyltransferase activity"/>
    <property type="evidence" value="ECO:0007669"/>
    <property type="project" value="UniProtKB-UniRule"/>
</dbReference>
<comment type="catalytic activity">
    <reaction evidence="6">
        <text>guanosine(527) in 16S rRNA + S-adenosyl-L-methionine = N(7)-methylguanosine(527) in 16S rRNA + S-adenosyl-L-homocysteine</text>
        <dbReference type="Rhea" id="RHEA:42732"/>
        <dbReference type="Rhea" id="RHEA-COMP:10209"/>
        <dbReference type="Rhea" id="RHEA-COMP:10210"/>
        <dbReference type="ChEBI" id="CHEBI:57856"/>
        <dbReference type="ChEBI" id="CHEBI:59789"/>
        <dbReference type="ChEBI" id="CHEBI:74269"/>
        <dbReference type="ChEBI" id="CHEBI:74480"/>
        <dbReference type="EC" id="2.1.1.170"/>
    </reaction>
</comment>
<gene>
    <name evidence="6" type="primary">rsmG</name>
    <name evidence="7" type="ORF">SAMN05660443_2237</name>
</gene>
<feature type="binding site" evidence="6">
    <location>
        <position position="84"/>
    </location>
    <ligand>
        <name>S-adenosyl-L-methionine</name>
        <dbReference type="ChEBI" id="CHEBI:59789"/>
    </ligand>
</feature>
<dbReference type="EMBL" id="FOLH01000004">
    <property type="protein sequence ID" value="SFC31908.1"/>
    <property type="molecule type" value="Genomic_DNA"/>
</dbReference>
<dbReference type="NCBIfam" id="TIGR00138">
    <property type="entry name" value="rsmG_gidB"/>
    <property type="match status" value="1"/>
</dbReference>
<dbReference type="PIRSF" id="PIRSF003078">
    <property type="entry name" value="GidB"/>
    <property type="match status" value="1"/>
</dbReference>
<dbReference type="PANTHER" id="PTHR31760">
    <property type="entry name" value="S-ADENOSYL-L-METHIONINE-DEPENDENT METHYLTRANSFERASES SUPERFAMILY PROTEIN"/>
    <property type="match status" value="1"/>
</dbReference>
<evidence type="ECO:0000256" key="3">
    <source>
        <dbReference type="ARBA" id="ARBA00022603"/>
    </source>
</evidence>
<keyword evidence="4 6" id="KW-0808">Transferase</keyword>
<keyword evidence="3 6" id="KW-0489">Methyltransferase</keyword>
<accession>A0A1I1ICH1</accession>
<dbReference type="EC" id="2.1.1.170" evidence="6"/>
<evidence type="ECO:0000256" key="4">
    <source>
        <dbReference type="ARBA" id="ARBA00022679"/>
    </source>
</evidence>
<feature type="binding site" evidence="6">
    <location>
        <begin position="130"/>
        <end position="131"/>
    </location>
    <ligand>
        <name>S-adenosyl-L-methionine</name>
        <dbReference type="ChEBI" id="CHEBI:59789"/>
    </ligand>
</feature>
<comment type="similarity">
    <text evidence="6">Belongs to the methyltransferase superfamily. RNA methyltransferase RsmG family.</text>
</comment>
<reference evidence="7 8" key="1">
    <citation type="submission" date="2016-10" db="EMBL/GenBank/DDBJ databases">
        <authorList>
            <person name="de Groot N.N."/>
        </authorList>
    </citation>
    <scope>NUCLEOTIDE SEQUENCE [LARGE SCALE GENOMIC DNA]</scope>
    <source>
        <strain evidence="7 8">DSM 18438</strain>
    </source>
</reference>
<dbReference type="AlphaFoldDB" id="A0A1I1ICH1"/>
<evidence type="ECO:0000313" key="8">
    <source>
        <dbReference type="Proteomes" id="UP000199058"/>
    </source>
</evidence>
<keyword evidence="5 6" id="KW-0949">S-adenosyl-L-methionine</keyword>